<protein>
    <submittedName>
        <fullName evidence="1">Uncharacterized protein</fullName>
    </submittedName>
</protein>
<sequence length="92" mass="10671">MAAFQRLEKDVRRVILQLDERIEIKLALIESLGKICNFEQQLVLEEYDKFSTTIVQEKQEEINRRVREELGSVSGHLELQSRSTAQAVAELI</sequence>
<proteinExistence type="predicted"/>
<organism evidence="1 2">
    <name type="scientific">Lysinibacillus alkalisoli</name>
    <dbReference type="NCBI Taxonomy" id="1911548"/>
    <lineage>
        <taxon>Bacteria</taxon>
        <taxon>Bacillati</taxon>
        <taxon>Bacillota</taxon>
        <taxon>Bacilli</taxon>
        <taxon>Bacillales</taxon>
        <taxon>Bacillaceae</taxon>
        <taxon>Lysinibacillus</taxon>
    </lineage>
</organism>
<accession>A0A917G240</accession>
<dbReference type="Proteomes" id="UP000616608">
    <property type="component" value="Unassembled WGS sequence"/>
</dbReference>
<comment type="caution">
    <text evidence="1">The sequence shown here is derived from an EMBL/GenBank/DDBJ whole genome shotgun (WGS) entry which is preliminary data.</text>
</comment>
<dbReference type="AlphaFoldDB" id="A0A917G240"/>
<reference evidence="1" key="1">
    <citation type="journal article" date="2014" name="Int. J. Syst. Evol. Microbiol.">
        <title>Complete genome sequence of Corynebacterium casei LMG S-19264T (=DSM 44701T), isolated from a smear-ripened cheese.</title>
        <authorList>
            <consortium name="US DOE Joint Genome Institute (JGI-PGF)"/>
            <person name="Walter F."/>
            <person name="Albersmeier A."/>
            <person name="Kalinowski J."/>
            <person name="Ruckert C."/>
        </authorList>
    </citation>
    <scope>NUCLEOTIDE SEQUENCE</scope>
    <source>
        <strain evidence="1">CGMCC 1.15760</strain>
    </source>
</reference>
<name>A0A917G240_9BACI</name>
<keyword evidence="2" id="KW-1185">Reference proteome</keyword>
<evidence type="ECO:0000313" key="1">
    <source>
        <dbReference type="EMBL" id="GGG19249.1"/>
    </source>
</evidence>
<reference evidence="1" key="2">
    <citation type="submission" date="2020-09" db="EMBL/GenBank/DDBJ databases">
        <authorList>
            <person name="Sun Q."/>
            <person name="Zhou Y."/>
        </authorList>
    </citation>
    <scope>NUCLEOTIDE SEQUENCE</scope>
    <source>
        <strain evidence="1">CGMCC 1.15760</strain>
    </source>
</reference>
<gene>
    <name evidence="1" type="ORF">GCM10007425_12210</name>
</gene>
<dbReference type="EMBL" id="BMJT01000003">
    <property type="protein sequence ID" value="GGG19249.1"/>
    <property type="molecule type" value="Genomic_DNA"/>
</dbReference>
<evidence type="ECO:0000313" key="2">
    <source>
        <dbReference type="Proteomes" id="UP000616608"/>
    </source>
</evidence>